<organism evidence="1">
    <name type="scientific">Clastoptera arizonana</name>
    <name type="common">Arizona spittle bug</name>
    <dbReference type="NCBI Taxonomy" id="38151"/>
    <lineage>
        <taxon>Eukaryota</taxon>
        <taxon>Metazoa</taxon>
        <taxon>Ecdysozoa</taxon>
        <taxon>Arthropoda</taxon>
        <taxon>Hexapoda</taxon>
        <taxon>Insecta</taxon>
        <taxon>Pterygota</taxon>
        <taxon>Neoptera</taxon>
        <taxon>Paraneoptera</taxon>
        <taxon>Hemiptera</taxon>
        <taxon>Auchenorrhyncha</taxon>
        <taxon>Cercopoidea</taxon>
        <taxon>Clastopteridae</taxon>
        <taxon>Clastoptera</taxon>
    </lineage>
</organism>
<sequence length="102" mass="11627">MSDFTEDELLQFQCGVLNLIQNIKRSRIAQSPTTTRSFTTQPSDHSIFLPPPSKGPTVHHNSGELTFNNHHLIFNVLNVKKLITPLGVIFKLQKTMNHQFMI</sequence>
<proteinExistence type="predicted"/>
<reference evidence="1" key="1">
    <citation type="submission" date="2015-12" db="EMBL/GenBank/DDBJ databases">
        <title>De novo transcriptome assembly of four potential Pierce s Disease insect vectors from Arizona vineyards.</title>
        <authorList>
            <person name="Tassone E.E."/>
        </authorList>
    </citation>
    <scope>NUCLEOTIDE SEQUENCE</scope>
</reference>
<gene>
    <name evidence="2" type="ORF">g.19073</name>
    <name evidence="1" type="ORF">g.19074</name>
</gene>
<dbReference type="EMBL" id="GEDC01000036">
    <property type="protein sequence ID" value="JAS37262.1"/>
    <property type="molecule type" value="Transcribed_RNA"/>
</dbReference>
<accession>A0A1B6C620</accession>
<evidence type="ECO:0000313" key="1">
    <source>
        <dbReference type="EMBL" id="JAS08951.1"/>
    </source>
</evidence>
<protein>
    <submittedName>
        <fullName evidence="1">Uncharacterized protein</fullName>
    </submittedName>
</protein>
<dbReference type="AlphaFoldDB" id="A0A1B6C620"/>
<name>A0A1B6C620_9HEMI</name>
<dbReference type="EMBL" id="GEDC01028347">
    <property type="protein sequence ID" value="JAS08951.1"/>
    <property type="molecule type" value="Transcribed_RNA"/>
</dbReference>
<evidence type="ECO:0000313" key="2">
    <source>
        <dbReference type="EMBL" id="JAS37262.1"/>
    </source>
</evidence>